<feature type="region of interest" description="Disordered" evidence="1">
    <location>
        <begin position="37"/>
        <end position="60"/>
    </location>
</feature>
<accession>A0ABT5T1E9</accession>
<keyword evidence="2" id="KW-0472">Membrane</keyword>
<evidence type="ECO:0000313" key="3">
    <source>
        <dbReference type="EMBL" id="MDD7968933.1"/>
    </source>
</evidence>
<reference evidence="3 4" key="1">
    <citation type="submission" date="2023-02" db="EMBL/GenBank/DDBJ databases">
        <title>Genome sequencing required for Actinomycetospora new species description.</title>
        <authorList>
            <person name="Saimee Y."/>
            <person name="Duangmal K."/>
        </authorList>
    </citation>
    <scope>NUCLEOTIDE SEQUENCE [LARGE SCALE GENOMIC DNA]</scope>
    <source>
        <strain evidence="3 4">DW7H6</strain>
    </source>
</reference>
<keyword evidence="4" id="KW-1185">Reference proteome</keyword>
<gene>
    <name evidence="3" type="ORF">PGB27_26595</name>
</gene>
<dbReference type="RefSeq" id="WP_274203466.1">
    <property type="nucleotide sequence ID" value="NZ_JAQZAO010000017.1"/>
</dbReference>
<evidence type="ECO:0000313" key="4">
    <source>
        <dbReference type="Proteomes" id="UP001300763"/>
    </source>
</evidence>
<keyword evidence="2" id="KW-0812">Transmembrane</keyword>
<protein>
    <submittedName>
        <fullName evidence="3">Uncharacterized protein</fullName>
    </submittedName>
</protein>
<evidence type="ECO:0000256" key="1">
    <source>
        <dbReference type="SAM" id="MobiDB-lite"/>
    </source>
</evidence>
<dbReference type="EMBL" id="JAQZAO010000017">
    <property type="protein sequence ID" value="MDD7968933.1"/>
    <property type="molecule type" value="Genomic_DNA"/>
</dbReference>
<sequence length="60" mass="6326">MSTVAVVELVAWVLSGLLAIWLVSDMLRVGRQHDESTLVNAPDPLDDPPVAGDDAGVRSA</sequence>
<evidence type="ECO:0000256" key="2">
    <source>
        <dbReference type="SAM" id="Phobius"/>
    </source>
</evidence>
<dbReference type="Proteomes" id="UP001300763">
    <property type="component" value="Unassembled WGS sequence"/>
</dbReference>
<keyword evidence="2" id="KW-1133">Transmembrane helix</keyword>
<organism evidence="3 4">
    <name type="scientific">Actinomycetospora lemnae</name>
    <dbReference type="NCBI Taxonomy" id="3019891"/>
    <lineage>
        <taxon>Bacteria</taxon>
        <taxon>Bacillati</taxon>
        <taxon>Actinomycetota</taxon>
        <taxon>Actinomycetes</taxon>
        <taxon>Pseudonocardiales</taxon>
        <taxon>Pseudonocardiaceae</taxon>
        <taxon>Actinomycetospora</taxon>
    </lineage>
</organism>
<name>A0ABT5T1E9_9PSEU</name>
<feature type="transmembrane region" description="Helical" evidence="2">
    <location>
        <begin position="6"/>
        <end position="23"/>
    </location>
</feature>
<comment type="caution">
    <text evidence="3">The sequence shown here is derived from an EMBL/GenBank/DDBJ whole genome shotgun (WGS) entry which is preliminary data.</text>
</comment>
<proteinExistence type="predicted"/>